<feature type="transmembrane region" description="Helical" evidence="1">
    <location>
        <begin position="12"/>
        <end position="39"/>
    </location>
</feature>
<keyword evidence="1" id="KW-1133">Transmembrane helix</keyword>
<dbReference type="SMART" id="SM00014">
    <property type="entry name" value="acidPPc"/>
    <property type="match status" value="1"/>
</dbReference>
<reference evidence="3 4" key="1">
    <citation type="submission" date="2016-02" db="EMBL/GenBank/DDBJ databases">
        <authorList>
            <person name="Alioto T."/>
            <person name="Alioto T."/>
        </authorList>
    </citation>
    <scope>NUCLEOTIDE SEQUENCE [LARGE SCALE GENOMIC DNA]</scope>
    <source>
        <strain evidence="3 4">NR010</strain>
    </source>
</reference>
<dbReference type="RefSeq" id="WP_116712491.1">
    <property type="nucleotide sequence ID" value="NZ_LRTV01000009.1"/>
</dbReference>
<dbReference type="SUPFAM" id="SSF48317">
    <property type="entry name" value="Acid phosphatase/Vanadium-dependent haloperoxidase"/>
    <property type="match status" value="1"/>
</dbReference>
<feature type="transmembrane region" description="Helical" evidence="1">
    <location>
        <begin position="69"/>
        <end position="93"/>
    </location>
</feature>
<organism evidence="3 4">
    <name type="scientific">Gardnerella vaginalis</name>
    <dbReference type="NCBI Taxonomy" id="2702"/>
    <lineage>
        <taxon>Bacteria</taxon>
        <taxon>Bacillati</taxon>
        <taxon>Actinomycetota</taxon>
        <taxon>Actinomycetes</taxon>
        <taxon>Bifidobacteriales</taxon>
        <taxon>Bifidobacteriaceae</taxon>
        <taxon>Gardnerella</taxon>
    </lineage>
</organism>
<dbReference type="PANTHER" id="PTHR14969">
    <property type="entry name" value="SPHINGOSINE-1-PHOSPHATE PHOSPHOHYDROLASE"/>
    <property type="match status" value="1"/>
</dbReference>
<feature type="transmembrane region" description="Helical" evidence="1">
    <location>
        <begin position="141"/>
        <end position="162"/>
    </location>
</feature>
<accession>A0A3E1IZN5</accession>
<feature type="transmembrane region" description="Helical" evidence="1">
    <location>
        <begin position="100"/>
        <end position="121"/>
    </location>
</feature>
<feature type="domain" description="Phosphatidic acid phosphatase type 2/haloperoxidase" evidence="2">
    <location>
        <begin position="99"/>
        <end position="211"/>
    </location>
</feature>
<proteinExistence type="predicted"/>
<evidence type="ECO:0000256" key="1">
    <source>
        <dbReference type="SAM" id="Phobius"/>
    </source>
</evidence>
<dbReference type="OrthoDB" id="9789113at2"/>
<evidence type="ECO:0000259" key="2">
    <source>
        <dbReference type="SMART" id="SM00014"/>
    </source>
</evidence>
<dbReference type="PANTHER" id="PTHR14969:SF13">
    <property type="entry name" value="AT30094P"/>
    <property type="match status" value="1"/>
</dbReference>
<dbReference type="Gene3D" id="1.20.144.10">
    <property type="entry name" value="Phosphatidic acid phosphatase type 2/haloperoxidase"/>
    <property type="match status" value="1"/>
</dbReference>
<gene>
    <name evidence="3" type="ORF">AXE77_04890</name>
</gene>
<feature type="transmembrane region" description="Helical" evidence="1">
    <location>
        <begin position="169"/>
        <end position="190"/>
    </location>
</feature>
<name>A0A3E1IZN5_GARVA</name>
<dbReference type="EMBL" id="LRTV01000009">
    <property type="protein sequence ID" value="RFD78476.1"/>
    <property type="molecule type" value="Genomic_DNA"/>
</dbReference>
<dbReference type="InterPro" id="IPR036938">
    <property type="entry name" value="PAP2/HPO_sf"/>
</dbReference>
<dbReference type="Proteomes" id="UP000259221">
    <property type="component" value="Unassembled WGS sequence"/>
</dbReference>
<dbReference type="AlphaFoldDB" id="A0A3E1IZN5"/>
<keyword evidence="1" id="KW-0472">Membrane</keyword>
<dbReference type="InterPro" id="IPR000326">
    <property type="entry name" value="PAP2/HPO"/>
</dbReference>
<comment type="caution">
    <text evidence="3">The sequence shown here is derived from an EMBL/GenBank/DDBJ whole genome shotgun (WGS) entry which is preliminary data.</text>
</comment>
<dbReference type="Pfam" id="PF01569">
    <property type="entry name" value="PAP2"/>
    <property type="match status" value="1"/>
</dbReference>
<keyword evidence="1" id="KW-0812">Transmembrane</keyword>
<sequence length="247" mass="27327">MTQKNNSNHGGLLALAHNTATIFTIILALVVPCFGKAFLVTSKERAYESTIVAWFHNSVPSFLLTFSKIIAVVFSTKGCLIILLLLAITSWFISRNWKITLIQLFISLIPMVYIFAVKFAVHRPRPYIGLKISVPSDPSFPSGHTSAAVAVCVMAMLIVYMVKPAFIQIGLLFSAILVVIVAISRLIVAAHFPTDVLTAAIMYPLLSISVLRSCQRHHLYVDLRENTEDTDINTEDTDITELSSTME</sequence>
<evidence type="ECO:0000313" key="4">
    <source>
        <dbReference type="Proteomes" id="UP000259221"/>
    </source>
</evidence>
<evidence type="ECO:0000313" key="3">
    <source>
        <dbReference type="EMBL" id="RFD78476.1"/>
    </source>
</evidence>
<feature type="transmembrane region" description="Helical" evidence="1">
    <location>
        <begin position="196"/>
        <end position="214"/>
    </location>
</feature>
<protein>
    <submittedName>
        <fullName evidence="3">Phosphoesterase</fullName>
    </submittedName>
</protein>